<accession>A0A2R4WGU5</accession>
<sequence>MIAMDGRHDRLAQIAASGGLRRVRSRGDEARRPALCRVRATCPWCGFCVHGFLNGTTCVLQVDGRALRAVCGEAHACAGLQEAVRAARRP</sequence>
<evidence type="ECO:0000313" key="1">
    <source>
        <dbReference type="EMBL" id="AWB20754.1"/>
    </source>
</evidence>
<dbReference type="KEGG" id="mee:DA075_07330"/>
<evidence type="ECO:0000313" key="2">
    <source>
        <dbReference type="Proteomes" id="UP000244755"/>
    </source>
</evidence>
<organism evidence="1 2">
    <name type="scientific">Methylobacterium currus</name>
    <dbReference type="NCBI Taxonomy" id="2051553"/>
    <lineage>
        <taxon>Bacteria</taxon>
        <taxon>Pseudomonadati</taxon>
        <taxon>Pseudomonadota</taxon>
        <taxon>Alphaproteobacteria</taxon>
        <taxon>Hyphomicrobiales</taxon>
        <taxon>Methylobacteriaceae</taxon>
        <taxon>Methylobacterium</taxon>
    </lineage>
</organism>
<proteinExistence type="predicted"/>
<reference evidence="1 2" key="1">
    <citation type="submission" date="2018-04" db="EMBL/GenBank/DDBJ databases">
        <title>Methylobacterium sp. PR1016A genome.</title>
        <authorList>
            <person name="Park W."/>
        </authorList>
    </citation>
    <scope>NUCLEOTIDE SEQUENCE [LARGE SCALE GENOMIC DNA]</scope>
    <source>
        <strain evidence="1 2">PR1016A</strain>
    </source>
</reference>
<gene>
    <name evidence="1" type="ORF">DA075_07330</name>
</gene>
<keyword evidence="2" id="KW-1185">Reference proteome</keyword>
<dbReference type="EMBL" id="CP028843">
    <property type="protein sequence ID" value="AWB20754.1"/>
    <property type="molecule type" value="Genomic_DNA"/>
</dbReference>
<protein>
    <submittedName>
        <fullName evidence="1">Uncharacterized protein</fullName>
    </submittedName>
</protein>
<dbReference type="Proteomes" id="UP000244755">
    <property type="component" value="Chromosome 1"/>
</dbReference>
<name>A0A2R4WGU5_9HYPH</name>
<dbReference type="AlphaFoldDB" id="A0A2R4WGU5"/>